<dbReference type="Pfam" id="PF01547">
    <property type="entry name" value="SBP_bac_1"/>
    <property type="match status" value="1"/>
</dbReference>
<dbReference type="PATRIC" id="fig|1653334.4.peg.476"/>
<dbReference type="PANTHER" id="PTHR43649">
    <property type="entry name" value="ARABINOSE-BINDING PROTEIN-RELATED"/>
    <property type="match status" value="1"/>
</dbReference>
<keyword evidence="5" id="KW-0732">Signal</keyword>
<protein>
    <submittedName>
        <fullName evidence="6">ABC-type alpha-glucoside uptake system substrate-binding component AglE</fullName>
    </submittedName>
    <submittedName>
        <fullName evidence="7">Maltose-binding protein /trehalose-binding protein /sucrose-binding protein</fullName>
    </submittedName>
</protein>
<accession>A0A0P7X4J3</accession>
<dbReference type="GO" id="GO:0042597">
    <property type="term" value="C:periplasmic space"/>
    <property type="evidence" value="ECO:0007669"/>
    <property type="project" value="UniProtKB-SubCell"/>
</dbReference>
<feature type="chain" id="PRO_5006145066" evidence="5">
    <location>
        <begin position="23"/>
        <end position="457"/>
    </location>
</feature>
<dbReference type="PANTHER" id="PTHR43649:SF29">
    <property type="entry name" value="OSMOPROTECTIVE COMPOUNDS-BINDING PROTEIN GGTB"/>
    <property type="match status" value="1"/>
</dbReference>
<dbReference type="RefSeq" id="WP_074443952.1">
    <property type="nucleotide sequence ID" value="NZ_FMBM01000001.1"/>
</dbReference>
<dbReference type="EMBL" id="LJSX01000023">
    <property type="protein sequence ID" value="KPQ09679.1"/>
    <property type="molecule type" value="Genomic_DNA"/>
</dbReference>
<evidence type="ECO:0000313" key="7">
    <source>
        <dbReference type="EMBL" id="SCC79801.1"/>
    </source>
</evidence>
<comment type="caution">
    <text evidence="6">The sequence shown here is derived from an EMBL/GenBank/DDBJ whole genome shotgun (WGS) entry which is preliminary data.</text>
</comment>
<sequence length="457" mass="49537">MKRKLCAGVALAAIIVGGSAFSDATVAQELVFAPGEDERLNWASFDAFAEAHDFSGERLTVAGPWTGRDARLVESVLAYFAAATGAEVVYSGSDSFEQDIVISTQAGSAPNIAVFPQPGLAADMAAQGFLEPLGDDTADWVRENYSAGESWVDLGSFTGPDGDDALYGFFYKVDVKSLVWYSPDQFFEAGYDIPETMEELKALTEQIVADGGTPWCIGLGAGAATGWPATDWVEDLMLRLHAPEVYDGWVDNSVPFDDPRVVEAIEEYGWFARNDAFVAGGVEAVPTTDFRDSPAGLFTFPPECYMHKQASFIPTFFPEGTEYGFDVDFFYFPAFEDRDPGNPVLGAGTLFAIADDSEAARGLMAFLQTPIAHEIWMAQSGFLTPYHEANPEAYGDDALRAMGEILREATTFRFDASDLMPGEIGAGAFWTGMVDYTTGDDAGDVASTIEERWDAMR</sequence>
<dbReference type="Proteomes" id="UP000050497">
    <property type="component" value="Unassembled WGS sequence"/>
</dbReference>
<dbReference type="SUPFAM" id="SSF53850">
    <property type="entry name" value="Periplasmic binding protein-like II"/>
    <property type="match status" value="1"/>
</dbReference>
<evidence type="ECO:0000256" key="5">
    <source>
        <dbReference type="SAM" id="SignalP"/>
    </source>
</evidence>
<dbReference type="STRING" id="1653334.GA0071312_1173"/>
<evidence type="ECO:0000256" key="3">
    <source>
        <dbReference type="ARBA" id="ARBA00022448"/>
    </source>
</evidence>
<dbReference type="InterPro" id="IPR006059">
    <property type="entry name" value="SBP"/>
</dbReference>
<evidence type="ECO:0000313" key="6">
    <source>
        <dbReference type="EMBL" id="KPQ09679.1"/>
    </source>
</evidence>
<comment type="subcellular location">
    <subcellularLocation>
        <location evidence="1">Periplasm</location>
    </subcellularLocation>
</comment>
<dbReference type="AlphaFoldDB" id="A0A0P7X4J3"/>
<organism evidence="6 8">
    <name type="scientific">Saliniramus fredricksonii</name>
    <dbReference type="NCBI Taxonomy" id="1653334"/>
    <lineage>
        <taxon>Bacteria</taxon>
        <taxon>Pseudomonadati</taxon>
        <taxon>Pseudomonadota</taxon>
        <taxon>Alphaproteobacteria</taxon>
        <taxon>Hyphomicrobiales</taxon>
        <taxon>Salinarimonadaceae</taxon>
        <taxon>Saliniramus</taxon>
    </lineage>
</organism>
<proteinExistence type="inferred from homology"/>
<gene>
    <name evidence="6" type="primary">aglE</name>
    <name evidence="7" type="ORF">GA0071312_1173</name>
    <name evidence="6" type="ORF">HLUCCO17_13635</name>
</gene>
<reference evidence="7 9" key="2">
    <citation type="submission" date="2016-08" db="EMBL/GenBank/DDBJ databases">
        <authorList>
            <person name="Varghese N."/>
            <person name="Submissions Spin"/>
        </authorList>
    </citation>
    <scope>NUCLEOTIDE SEQUENCE [LARGE SCALE GENOMIC DNA]</scope>
    <source>
        <strain evidence="7 9">HL-109</strain>
    </source>
</reference>
<dbReference type="OrthoDB" id="8663148at2"/>
<evidence type="ECO:0000256" key="1">
    <source>
        <dbReference type="ARBA" id="ARBA00004418"/>
    </source>
</evidence>
<dbReference type="EMBL" id="FMBM01000001">
    <property type="protein sequence ID" value="SCC79801.1"/>
    <property type="molecule type" value="Genomic_DNA"/>
</dbReference>
<evidence type="ECO:0000256" key="4">
    <source>
        <dbReference type="ARBA" id="ARBA00022764"/>
    </source>
</evidence>
<dbReference type="InterPro" id="IPR050490">
    <property type="entry name" value="Bact_solute-bd_prot1"/>
</dbReference>
<evidence type="ECO:0000313" key="9">
    <source>
        <dbReference type="Proteomes" id="UP000182800"/>
    </source>
</evidence>
<keyword evidence="9" id="KW-1185">Reference proteome</keyword>
<comment type="similarity">
    <text evidence="2">Belongs to the bacterial solute-binding protein 1 family.</text>
</comment>
<reference evidence="6 8" key="1">
    <citation type="submission" date="2015-09" db="EMBL/GenBank/DDBJ databases">
        <title>Identification and resolution of microdiversity through metagenomic sequencing of parallel consortia.</title>
        <authorList>
            <person name="Nelson W.C."/>
            <person name="Romine M.F."/>
            <person name="Lindemann S.R."/>
        </authorList>
    </citation>
    <scope>NUCLEOTIDE SEQUENCE [LARGE SCALE GENOMIC DNA]</scope>
    <source>
        <strain evidence="6">HL-109</strain>
    </source>
</reference>
<keyword evidence="3" id="KW-0813">Transport</keyword>
<feature type="signal peptide" evidence="5">
    <location>
        <begin position="1"/>
        <end position="22"/>
    </location>
</feature>
<dbReference type="Gene3D" id="3.40.190.10">
    <property type="entry name" value="Periplasmic binding protein-like II"/>
    <property type="match status" value="2"/>
</dbReference>
<evidence type="ECO:0000256" key="2">
    <source>
        <dbReference type="ARBA" id="ARBA00008520"/>
    </source>
</evidence>
<dbReference type="Proteomes" id="UP000182800">
    <property type="component" value="Unassembled WGS sequence"/>
</dbReference>
<evidence type="ECO:0000313" key="8">
    <source>
        <dbReference type="Proteomes" id="UP000050497"/>
    </source>
</evidence>
<name>A0A0P7X4J3_9HYPH</name>
<keyword evidence="4" id="KW-0574">Periplasm</keyword>